<dbReference type="Proteomes" id="UP001235744">
    <property type="component" value="Chromosome"/>
</dbReference>
<organism evidence="2 3">
    <name type="scientific">Streptomyces poriferorum</name>
    <dbReference type="NCBI Taxonomy" id="2798799"/>
    <lineage>
        <taxon>Bacteria</taxon>
        <taxon>Bacillati</taxon>
        <taxon>Actinomycetota</taxon>
        <taxon>Actinomycetes</taxon>
        <taxon>Kitasatosporales</taxon>
        <taxon>Streptomycetaceae</taxon>
        <taxon>Streptomyces</taxon>
    </lineage>
</organism>
<dbReference type="EMBL" id="CP120988">
    <property type="protein sequence ID" value="WLQ60432.1"/>
    <property type="molecule type" value="Genomic_DNA"/>
</dbReference>
<evidence type="ECO:0000313" key="2">
    <source>
        <dbReference type="EMBL" id="WLQ60432.1"/>
    </source>
</evidence>
<proteinExistence type="predicted"/>
<evidence type="ECO:0000256" key="1">
    <source>
        <dbReference type="SAM" id="MobiDB-lite"/>
    </source>
</evidence>
<gene>
    <name evidence="2" type="ORF">P8A19_35635</name>
</gene>
<evidence type="ECO:0000313" key="3">
    <source>
        <dbReference type="Proteomes" id="UP001235744"/>
    </source>
</evidence>
<reference evidence="2 3" key="1">
    <citation type="submission" date="2023-03" db="EMBL/GenBank/DDBJ databases">
        <title>Isolation and description of six Streptomyces strains from soil environments, able to metabolize different microbial glucans.</title>
        <authorList>
            <person name="Widen T."/>
            <person name="Larsbrink J."/>
        </authorList>
    </citation>
    <scope>NUCLEOTIDE SEQUENCE [LARGE SCALE GENOMIC DNA]</scope>
    <source>
        <strain evidence="2 3">Alt2</strain>
    </source>
</reference>
<name>A0ABY9J2Q2_9ACTN</name>
<feature type="compositionally biased region" description="Polar residues" evidence="1">
    <location>
        <begin position="1"/>
        <end position="10"/>
    </location>
</feature>
<feature type="region of interest" description="Disordered" evidence="1">
    <location>
        <begin position="1"/>
        <end position="37"/>
    </location>
</feature>
<keyword evidence="3" id="KW-1185">Reference proteome</keyword>
<dbReference type="RefSeq" id="WP_306069286.1">
    <property type="nucleotide sequence ID" value="NZ_CP120988.1"/>
</dbReference>
<accession>A0ABY9J2Q2</accession>
<protein>
    <submittedName>
        <fullName evidence="2">Uncharacterized protein</fullName>
    </submittedName>
</protein>
<sequence length="89" mass="9955">MTTRIPQNAKQVFYASETQTREDGTRRAGREQRSTTFREARDFLDGLDVPGGVSVWRASSNLTDAYATRGADGSWTSLNRLTGKWEPLS</sequence>
<feature type="compositionally biased region" description="Basic and acidic residues" evidence="1">
    <location>
        <begin position="19"/>
        <end position="37"/>
    </location>
</feature>